<sequence>MITVPACAHCNNGATAQDEQFRLYLAATTAYVNDDATKVWIEQAMRTLIQNQRIKRELFGNLPTGGEPVVRPDGQIGVPIHWPARFYVPVLERMTRGLYYHHQKRVLGSAAECEVQMLSALPEPFHELTDPWPGGQVGGDVFTYRFGIVDDLRSFWIFQFYRAHWATVETFPKGAGRVPQ</sequence>
<reference evidence="1 2" key="2">
    <citation type="submission" date="2018-03" db="EMBL/GenBank/DDBJ databases">
        <authorList>
            <person name="Keele B.F."/>
        </authorList>
    </citation>
    <scope>NUCLEOTIDE SEQUENCE [LARGE SCALE GENOMIC DNA]</scope>
    <source>
        <strain evidence="1 2">D13</strain>
    </source>
</reference>
<protein>
    <submittedName>
        <fullName evidence="1">Uncharacterized protein</fullName>
    </submittedName>
</protein>
<evidence type="ECO:0000313" key="2">
    <source>
        <dbReference type="Proteomes" id="UP000241074"/>
    </source>
</evidence>
<gene>
    <name evidence="1" type="ORF">C7S18_04185</name>
</gene>
<organism evidence="1 2">
    <name type="scientific">Ahniella affigens</name>
    <dbReference type="NCBI Taxonomy" id="2021234"/>
    <lineage>
        <taxon>Bacteria</taxon>
        <taxon>Pseudomonadati</taxon>
        <taxon>Pseudomonadota</taxon>
        <taxon>Gammaproteobacteria</taxon>
        <taxon>Lysobacterales</taxon>
        <taxon>Rhodanobacteraceae</taxon>
        <taxon>Ahniella</taxon>
    </lineage>
</organism>
<dbReference type="AlphaFoldDB" id="A0A2P1PNL9"/>
<reference evidence="1 2" key="1">
    <citation type="submission" date="2018-03" db="EMBL/GenBank/DDBJ databases">
        <title>Ahniella affigens gen. nov., sp. nov., a gammaproteobacterium isolated from sandy soil near a stream.</title>
        <authorList>
            <person name="Ko Y."/>
            <person name="Kim J.-H."/>
        </authorList>
    </citation>
    <scope>NUCLEOTIDE SEQUENCE [LARGE SCALE GENOMIC DNA]</scope>
    <source>
        <strain evidence="1 2">D13</strain>
    </source>
</reference>
<accession>A0A2P1PNL9</accession>
<dbReference type="Proteomes" id="UP000241074">
    <property type="component" value="Chromosome"/>
</dbReference>
<keyword evidence="2" id="KW-1185">Reference proteome</keyword>
<dbReference type="EMBL" id="CP027860">
    <property type="protein sequence ID" value="AVP96442.1"/>
    <property type="molecule type" value="Genomic_DNA"/>
</dbReference>
<proteinExistence type="predicted"/>
<name>A0A2P1PNL9_9GAMM</name>
<dbReference type="KEGG" id="xba:C7S18_04185"/>
<evidence type="ECO:0000313" key="1">
    <source>
        <dbReference type="EMBL" id="AVP96442.1"/>
    </source>
</evidence>